<dbReference type="GO" id="GO:0046872">
    <property type="term" value="F:metal ion binding"/>
    <property type="evidence" value="ECO:0007669"/>
    <property type="project" value="InterPro"/>
</dbReference>
<dbReference type="PANTHER" id="PTHR11851:SF224">
    <property type="entry name" value="PROCESSING PROTEASE"/>
    <property type="match status" value="1"/>
</dbReference>
<protein>
    <submittedName>
        <fullName evidence="4">Insulinase family protein</fullName>
    </submittedName>
</protein>
<sequence>MRIIESSVICYQGGKVRSKYLFLIIFMSQFCFGFKITRDKLRNDLVVLTSEAHKLPMVDIIFVVKAGSVYDPPGKEGLANLTAKMLLRGTTIHNGEELLERVEYLGASIDINTEEDYVRLSSRALSKDLPVLLEIISEYIMKPAFDNLEFKKLKNQVYSEILSQLDDPFYAGQVAFRRLLFGNHPLNHNPIGFDTTIKNIEVKDLKDFYNTYYAPNNSFIVLVGDFNSDSVISLIDKFFGNWNPKNLPEFSASLPDLKGKKAMLIKRDISQSYIFLGFSGPDINASDWIQTRIMNYILGGSGLTSRLATEIREKRGLAYSVYSFFDRFKYGGYFVAGVQTKKESTNEAVELIVKEMRRLQEGVSKEELERAKKYFIGHFPLDFDTYREMANFITKIEIEGLGLDYPERFEDMVSSVTLEDITSSARRYLHHDDFCLAIVGNIEEDAIKIEGIEWMK</sequence>
<evidence type="ECO:0000256" key="1">
    <source>
        <dbReference type="SAM" id="Phobius"/>
    </source>
</evidence>
<dbReference type="Pfam" id="PF00675">
    <property type="entry name" value="Peptidase_M16"/>
    <property type="match status" value="1"/>
</dbReference>
<dbReference type="InterPro" id="IPR011765">
    <property type="entry name" value="Pept_M16_N"/>
</dbReference>
<feature type="domain" description="Peptidase M16 N-terminal" evidence="2">
    <location>
        <begin position="47"/>
        <end position="161"/>
    </location>
</feature>
<dbReference type="SUPFAM" id="SSF63411">
    <property type="entry name" value="LuxS/MPP-like metallohydrolase"/>
    <property type="match status" value="2"/>
</dbReference>
<feature type="transmembrane region" description="Helical" evidence="1">
    <location>
        <begin position="20"/>
        <end position="37"/>
    </location>
</feature>
<dbReference type="Pfam" id="PF05193">
    <property type="entry name" value="Peptidase_M16_C"/>
    <property type="match status" value="1"/>
</dbReference>
<dbReference type="Gene3D" id="3.30.830.10">
    <property type="entry name" value="Metalloenzyme, LuxS/M16 peptidase-like"/>
    <property type="match status" value="2"/>
</dbReference>
<keyword evidence="1" id="KW-0472">Membrane</keyword>
<dbReference type="AlphaFoldDB" id="A0A7V3RH24"/>
<comment type="caution">
    <text evidence="4">The sequence shown here is derived from an EMBL/GenBank/DDBJ whole genome shotgun (WGS) entry which is preliminary data.</text>
</comment>
<name>A0A7V3RH24_UNCW3</name>
<feature type="domain" description="Peptidase M16 C-terminal" evidence="3">
    <location>
        <begin position="200"/>
        <end position="373"/>
    </location>
</feature>
<evidence type="ECO:0000313" key="4">
    <source>
        <dbReference type="EMBL" id="HGE78095.1"/>
    </source>
</evidence>
<organism evidence="4">
    <name type="scientific">candidate division WOR-3 bacterium</name>
    <dbReference type="NCBI Taxonomy" id="2052148"/>
    <lineage>
        <taxon>Bacteria</taxon>
        <taxon>Bacteria division WOR-3</taxon>
    </lineage>
</organism>
<reference evidence="4" key="1">
    <citation type="journal article" date="2020" name="mSystems">
        <title>Genome- and Community-Level Interaction Insights into Carbon Utilization and Element Cycling Functions of Hydrothermarchaeota in Hydrothermal Sediment.</title>
        <authorList>
            <person name="Zhou Z."/>
            <person name="Liu Y."/>
            <person name="Xu W."/>
            <person name="Pan J."/>
            <person name="Luo Z.H."/>
            <person name="Li M."/>
        </authorList>
    </citation>
    <scope>NUCLEOTIDE SEQUENCE [LARGE SCALE GENOMIC DNA]</scope>
    <source>
        <strain evidence="4">SpSt-961</strain>
    </source>
</reference>
<dbReference type="EMBL" id="DTOZ01000095">
    <property type="protein sequence ID" value="HGE78095.1"/>
    <property type="molecule type" value="Genomic_DNA"/>
</dbReference>
<evidence type="ECO:0000259" key="2">
    <source>
        <dbReference type="Pfam" id="PF00675"/>
    </source>
</evidence>
<accession>A0A7V3RH24</accession>
<keyword evidence="1" id="KW-1133">Transmembrane helix</keyword>
<dbReference type="PANTHER" id="PTHR11851">
    <property type="entry name" value="METALLOPROTEASE"/>
    <property type="match status" value="1"/>
</dbReference>
<proteinExistence type="predicted"/>
<dbReference type="InterPro" id="IPR050361">
    <property type="entry name" value="MPP/UQCRC_Complex"/>
</dbReference>
<dbReference type="InterPro" id="IPR011249">
    <property type="entry name" value="Metalloenz_LuxS/M16"/>
</dbReference>
<gene>
    <name evidence="4" type="ORF">ENX68_03730</name>
</gene>
<dbReference type="InterPro" id="IPR007863">
    <property type="entry name" value="Peptidase_M16_C"/>
</dbReference>
<evidence type="ECO:0000259" key="3">
    <source>
        <dbReference type="Pfam" id="PF05193"/>
    </source>
</evidence>
<keyword evidence="1" id="KW-0812">Transmembrane</keyword>